<dbReference type="PANTHER" id="PTHR37805">
    <property type="entry name" value="CYTOPLASMIC PROTEIN-RELATED"/>
    <property type="match status" value="1"/>
</dbReference>
<dbReference type="Pfam" id="PF07308">
    <property type="entry name" value="DUF1456"/>
    <property type="match status" value="2"/>
</dbReference>
<sequence>MVNNDILRSMRYMLNLSDEGMVDIIKLVGLNVTSAEVKAWLKRDDDAMYQPCSNYVMAHFLNGLIVSRRGQKEDVTMVVETKPTINNNIVMKKLRVAFALKDTDLIDIYASVDFRVSKPELNAIFRHADHKNYRQCGDQLLRYFLKGLTLKMRGENCEH</sequence>
<keyword evidence="2" id="KW-1185">Reference proteome</keyword>
<dbReference type="RefSeq" id="WP_345492232.1">
    <property type="nucleotide sequence ID" value="NZ_BAABHY010000006.1"/>
</dbReference>
<evidence type="ECO:0000313" key="2">
    <source>
        <dbReference type="Proteomes" id="UP001500171"/>
    </source>
</evidence>
<gene>
    <name evidence="1" type="ORF">GCM10023211_22250</name>
</gene>
<proteinExistence type="predicted"/>
<dbReference type="Proteomes" id="UP001500171">
    <property type="component" value="Unassembled WGS sequence"/>
</dbReference>
<reference evidence="2" key="1">
    <citation type="journal article" date="2019" name="Int. J. Syst. Evol. Microbiol.">
        <title>The Global Catalogue of Microorganisms (GCM) 10K type strain sequencing project: providing services to taxonomists for standard genome sequencing and annotation.</title>
        <authorList>
            <consortium name="The Broad Institute Genomics Platform"/>
            <consortium name="The Broad Institute Genome Sequencing Center for Infectious Disease"/>
            <person name="Wu L."/>
            <person name="Ma J."/>
        </authorList>
    </citation>
    <scope>NUCLEOTIDE SEQUENCE [LARGE SCALE GENOMIC DNA]</scope>
    <source>
        <strain evidence="2">JCM 18050</strain>
    </source>
</reference>
<evidence type="ECO:0000313" key="1">
    <source>
        <dbReference type="EMBL" id="GAA5113718.1"/>
    </source>
</evidence>
<dbReference type="InterPro" id="IPR009921">
    <property type="entry name" value="YehS-like"/>
</dbReference>
<comment type="caution">
    <text evidence="1">The sequence shown here is derived from an EMBL/GenBank/DDBJ whole genome shotgun (WGS) entry which is preliminary data.</text>
</comment>
<protein>
    <submittedName>
        <fullName evidence="1">DUF1456 family protein</fullName>
    </submittedName>
</protein>
<dbReference type="EMBL" id="BAABHY010000006">
    <property type="protein sequence ID" value="GAA5113718.1"/>
    <property type="molecule type" value="Genomic_DNA"/>
</dbReference>
<organism evidence="1 2">
    <name type="scientific">Orbus sasakiae</name>
    <dbReference type="NCBI Taxonomy" id="1078475"/>
    <lineage>
        <taxon>Bacteria</taxon>
        <taxon>Pseudomonadati</taxon>
        <taxon>Pseudomonadota</taxon>
        <taxon>Gammaproteobacteria</taxon>
        <taxon>Orbales</taxon>
        <taxon>Orbaceae</taxon>
        <taxon>Orbus</taxon>
    </lineage>
</organism>
<accession>A0ABP9NDG1</accession>
<dbReference type="PANTHER" id="PTHR37805:SF1">
    <property type="entry name" value="CYTOPLASMIC PROTEIN"/>
    <property type="match status" value="1"/>
</dbReference>
<name>A0ABP9NDG1_9GAMM</name>